<reference evidence="2" key="1">
    <citation type="journal article" date="2004" name="Nature">
        <title>Genome duplication in the teleost fish Tetraodon nigroviridis reveals the early vertebrate proto-karyotype.</title>
        <authorList>
            <person name="Jaillon O."/>
            <person name="Aury J.-M."/>
            <person name="Brunet F."/>
            <person name="Petit J.-L."/>
            <person name="Stange-Thomann N."/>
            <person name="Mauceli E."/>
            <person name="Bouneau L."/>
            <person name="Fischer C."/>
            <person name="Ozouf-Costaz C."/>
            <person name="Bernot A."/>
            <person name="Nicaud S."/>
            <person name="Jaffe D."/>
            <person name="Fisher S."/>
            <person name="Lutfalla G."/>
            <person name="Dossat C."/>
            <person name="Segurens B."/>
            <person name="Dasilva C."/>
            <person name="Salanoubat M."/>
            <person name="Levy M."/>
            <person name="Boudet N."/>
            <person name="Castellano S."/>
            <person name="Anthouard V."/>
            <person name="Jubin C."/>
            <person name="Castelli V."/>
            <person name="Katinka M."/>
            <person name="Vacherie B."/>
            <person name="Biemont C."/>
            <person name="Skalli Z."/>
            <person name="Cattolico L."/>
            <person name="Poulain J."/>
            <person name="De Berardinis V."/>
            <person name="Cruaud C."/>
            <person name="Duprat S."/>
            <person name="Brottier P."/>
            <person name="Coutanceau J.-P."/>
            <person name="Gouzy J."/>
            <person name="Parra G."/>
            <person name="Lardier G."/>
            <person name="Chapple C."/>
            <person name="McKernan K.J."/>
            <person name="McEwan P."/>
            <person name="Bosak S."/>
            <person name="Kellis M."/>
            <person name="Volff J.-N."/>
            <person name="Guigo R."/>
            <person name="Zody M.C."/>
            <person name="Mesirov J."/>
            <person name="Lindblad-Toh K."/>
            <person name="Birren B."/>
            <person name="Nusbaum C."/>
            <person name="Kahn D."/>
            <person name="Robinson-Rechavi M."/>
            <person name="Laudet V."/>
            <person name="Schachter V."/>
            <person name="Quetier F."/>
            <person name="Saurin W."/>
            <person name="Scarpelli C."/>
            <person name="Wincker P."/>
            <person name="Lander E.S."/>
            <person name="Weissenbach J."/>
            <person name="Roest Crollius H."/>
        </authorList>
    </citation>
    <scope>NUCLEOTIDE SEQUENCE [LARGE SCALE GENOMIC DNA]</scope>
</reference>
<dbReference type="AlphaFoldDB" id="Q4RCT2"/>
<protein>
    <submittedName>
        <fullName evidence="2">(spotted green pufferfish) hypothetical protein</fullName>
    </submittedName>
</protein>
<accession>Q4RCT2</accession>
<gene>
    <name evidence="2" type="ORF">GSTENG00036601001</name>
</gene>
<reference evidence="2" key="2">
    <citation type="submission" date="2004-02" db="EMBL/GenBank/DDBJ databases">
        <authorList>
            <consortium name="Genoscope"/>
            <consortium name="Whitehead Institute Centre for Genome Research"/>
        </authorList>
    </citation>
    <scope>NUCLEOTIDE SEQUENCE</scope>
</reference>
<evidence type="ECO:0000313" key="2">
    <source>
        <dbReference type="EMBL" id="CAG13800.1"/>
    </source>
</evidence>
<sequence length="65" mass="6588">WAADHPGAEWRSPGRGPGELAGGRPPAGGPDRGPVQEADGVRDWCLVGVPVSVCVCVCVLRPSAG</sequence>
<comment type="caution">
    <text evidence="2">The sequence shown here is derived from an EMBL/GenBank/DDBJ whole genome shotgun (WGS) entry which is preliminary data.</text>
</comment>
<organism evidence="2">
    <name type="scientific">Tetraodon nigroviridis</name>
    <name type="common">Spotted green pufferfish</name>
    <name type="synonym">Chelonodon nigroviridis</name>
    <dbReference type="NCBI Taxonomy" id="99883"/>
    <lineage>
        <taxon>Eukaryota</taxon>
        <taxon>Metazoa</taxon>
        <taxon>Chordata</taxon>
        <taxon>Craniata</taxon>
        <taxon>Vertebrata</taxon>
        <taxon>Euteleostomi</taxon>
        <taxon>Actinopterygii</taxon>
        <taxon>Neopterygii</taxon>
        <taxon>Teleostei</taxon>
        <taxon>Neoteleostei</taxon>
        <taxon>Acanthomorphata</taxon>
        <taxon>Eupercaria</taxon>
        <taxon>Tetraodontiformes</taxon>
        <taxon>Tetradontoidea</taxon>
        <taxon>Tetraodontidae</taxon>
        <taxon>Tetraodon</taxon>
    </lineage>
</organism>
<feature type="region of interest" description="Disordered" evidence="1">
    <location>
        <begin position="1"/>
        <end position="35"/>
    </location>
</feature>
<dbReference type="KEGG" id="tng:GSTEN00036601G001"/>
<proteinExistence type="predicted"/>
<name>Q4RCT2_TETNG</name>
<dbReference type="EMBL" id="CAAE01018115">
    <property type="protein sequence ID" value="CAG13800.1"/>
    <property type="molecule type" value="Genomic_DNA"/>
</dbReference>
<feature type="non-terminal residue" evidence="2">
    <location>
        <position position="1"/>
    </location>
</feature>
<evidence type="ECO:0000256" key="1">
    <source>
        <dbReference type="SAM" id="MobiDB-lite"/>
    </source>
</evidence>